<keyword evidence="4" id="KW-0808">Transferase</keyword>
<dbReference type="OrthoDB" id="2019572at2759"/>
<dbReference type="InterPro" id="IPR003406">
    <property type="entry name" value="Glyco_trans_14"/>
</dbReference>
<name>A0A8S3ZBH9_9EUPU</name>
<evidence type="ECO:0000256" key="11">
    <source>
        <dbReference type="SAM" id="Phobius"/>
    </source>
</evidence>
<keyword evidence="13" id="KW-1185">Reference proteome</keyword>
<evidence type="ECO:0000256" key="1">
    <source>
        <dbReference type="ARBA" id="ARBA00004606"/>
    </source>
</evidence>
<dbReference type="Pfam" id="PF02485">
    <property type="entry name" value="Branch"/>
    <property type="match status" value="1"/>
</dbReference>
<evidence type="ECO:0000256" key="4">
    <source>
        <dbReference type="ARBA" id="ARBA00022679"/>
    </source>
</evidence>
<proteinExistence type="inferred from homology"/>
<evidence type="ECO:0000256" key="6">
    <source>
        <dbReference type="ARBA" id="ARBA00022968"/>
    </source>
</evidence>
<keyword evidence="5 11" id="KW-0812">Transmembrane</keyword>
<dbReference type="GO" id="GO:0008375">
    <property type="term" value="F:acetylglucosaminyltransferase activity"/>
    <property type="evidence" value="ECO:0007669"/>
    <property type="project" value="TreeGrafter"/>
</dbReference>
<sequence>MGWLSRIPAWTPPRKIHVSFVAFCVVIASASIVVIIRMQLLVSSNANYDTDDEASSLIPCLNLTTVYKRVVRKYRKAVKTLSPSMYMFSNQTSSKPKMKTAERLAISSSVMKTKNINCMEVITSSHDNLREVQNRTHTEVPICDSLYPSLTADCSLFKKYRGYITTSLTEEEESFPLAYSMIVYKDAEMVERLLRAIYRPQNYYCIHVDGKSSVAFYRAIADIANCFTNVMLTSRRIEVTWGTFSVLEPELLCMEELWRFPRWRYFLTLTGQEFPLKTNYELVKILKAFKGANDILTTVTYATKSRWKNTVPPLGIVPVKGSVHITVNRDFVDYILHNGTAKEILEWTRQTEIPDEAFFAVLGANPQLGIRGTYKGNPELSIRNPFLSRYKNWGSLPCAGRFVRDICILTTGDLHLLFKAKEMFANKFFLQEDRIVIGCLEEKIFNDTRDEYLGTKTFETSYYESLDFVKNQVT</sequence>
<comment type="similarity">
    <text evidence="10">Belongs to the glycosyltransferase 14 family.</text>
</comment>
<evidence type="ECO:0000256" key="10">
    <source>
        <dbReference type="ARBA" id="ARBA00038150"/>
    </source>
</evidence>
<organism evidence="12 13">
    <name type="scientific">Candidula unifasciata</name>
    <dbReference type="NCBI Taxonomy" id="100452"/>
    <lineage>
        <taxon>Eukaryota</taxon>
        <taxon>Metazoa</taxon>
        <taxon>Spiralia</taxon>
        <taxon>Lophotrochozoa</taxon>
        <taxon>Mollusca</taxon>
        <taxon>Gastropoda</taxon>
        <taxon>Heterobranchia</taxon>
        <taxon>Euthyneura</taxon>
        <taxon>Panpulmonata</taxon>
        <taxon>Eupulmonata</taxon>
        <taxon>Stylommatophora</taxon>
        <taxon>Helicina</taxon>
        <taxon>Helicoidea</taxon>
        <taxon>Geomitridae</taxon>
        <taxon>Candidula</taxon>
    </lineage>
</organism>
<dbReference type="Proteomes" id="UP000678393">
    <property type="component" value="Unassembled WGS sequence"/>
</dbReference>
<reference evidence="12" key="1">
    <citation type="submission" date="2021-04" db="EMBL/GenBank/DDBJ databases">
        <authorList>
            <consortium name="Molecular Ecology Group"/>
        </authorList>
    </citation>
    <scope>NUCLEOTIDE SEQUENCE</scope>
</reference>
<comment type="pathway">
    <text evidence="2">Protein modification; protein glycosylation.</text>
</comment>
<evidence type="ECO:0000256" key="8">
    <source>
        <dbReference type="ARBA" id="ARBA00023136"/>
    </source>
</evidence>
<gene>
    <name evidence="12" type="ORF">CUNI_LOCUS9989</name>
</gene>
<comment type="subcellular location">
    <subcellularLocation>
        <location evidence="1">Membrane</location>
        <topology evidence="1">Single-pass type II membrane protein</topology>
    </subcellularLocation>
</comment>
<dbReference type="GO" id="GO:0016020">
    <property type="term" value="C:membrane"/>
    <property type="evidence" value="ECO:0007669"/>
    <property type="project" value="UniProtKB-SubCell"/>
</dbReference>
<evidence type="ECO:0000256" key="2">
    <source>
        <dbReference type="ARBA" id="ARBA00004922"/>
    </source>
</evidence>
<protein>
    <recommendedName>
        <fullName evidence="14">Beta-1,3-galactosyl-O-glycosyl-glycoprotein beta-1,6-N-acetylglucosaminyltransferase</fullName>
    </recommendedName>
</protein>
<keyword evidence="7 11" id="KW-1133">Transmembrane helix</keyword>
<keyword evidence="8 11" id="KW-0472">Membrane</keyword>
<evidence type="ECO:0000313" key="13">
    <source>
        <dbReference type="Proteomes" id="UP000678393"/>
    </source>
</evidence>
<evidence type="ECO:0000313" key="12">
    <source>
        <dbReference type="EMBL" id="CAG5124431.1"/>
    </source>
</evidence>
<feature type="transmembrane region" description="Helical" evidence="11">
    <location>
        <begin position="16"/>
        <end position="36"/>
    </location>
</feature>
<dbReference type="EMBL" id="CAJHNH020001779">
    <property type="protein sequence ID" value="CAG5124431.1"/>
    <property type="molecule type" value="Genomic_DNA"/>
</dbReference>
<evidence type="ECO:0000256" key="7">
    <source>
        <dbReference type="ARBA" id="ARBA00022989"/>
    </source>
</evidence>
<dbReference type="AlphaFoldDB" id="A0A8S3ZBH9"/>
<dbReference type="PANTHER" id="PTHR19297">
    <property type="entry name" value="GLYCOSYLTRANSFERASE 14 FAMILY MEMBER"/>
    <property type="match status" value="1"/>
</dbReference>
<evidence type="ECO:0000256" key="9">
    <source>
        <dbReference type="ARBA" id="ARBA00023180"/>
    </source>
</evidence>
<keyword evidence="6" id="KW-0735">Signal-anchor</keyword>
<comment type="caution">
    <text evidence="12">The sequence shown here is derived from an EMBL/GenBank/DDBJ whole genome shotgun (WGS) entry which is preliminary data.</text>
</comment>
<keyword evidence="9" id="KW-0325">Glycoprotein</keyword>
<evidence type="ECO:0000256" key="5">
    <source>
        <dbReference type="ARBA" id="ARBA00022692"/>
    </source>
</evidence>
<accession>A0A8S3ZBH9</accession>
<evidence type="ECO:0008006" key="14">
    <source>
        <dbReference type="Google" id="ProtNLM"/>
    </source>
</evidence>
<keyword evidence="3" id="KW-0328">Glycosyltransferase</keyword>
<evidence type="ECO:0000256" key="3">
    <source>
        <dbReference type="ARBA" id="ARBA00022676"/>
    </source>
</evidence>
<dbReference type="PANTHER" id="PTHR19297:SF185">
    <property type="entry name" value="BETA-1,3-GALACTOSYL-O-GLYCOSYL-GLYCOPROTEIN BETA-1,6-N-ACETYLGLUCOSAMINYLTRANSFERASE 3"/>
    <property type="match status" value="1"/>
</dbReference>